<proteinExistence type="predicted"/>
<dbReference type="FunFam" id="3.30.730.10:FF:000008">
    <property type="entry name" value="AP2 domain-containing protein RAP2.8"/>
    <property type="match status" value="1"/>
</dbReference>
<dbReference type="InterPro" id="IPR001471">
    <property type="entry name" value="AP2/ERF_dom"/>
</dbReference>
<dbReference type="InterPro" id="IPR016177">
    <property type="entry name" value="DNA-bd_dom_sf"/>
</dbReference>
<evidence type="ECO:0000259" key="7">
    <source>
        <dbReference type="PROSITE" id="PS51032"/>
    </source>
</evidence>
<evidence type="ECO:0000313" key="8">
    <source>
        <dbReference type="EMBL" id="KAJ4955513.1"/>
    </source>
</evidence>
<dbReference type="PROSITE" id="PS51032">
    <property type="entry name" value="AP2_ERF"/>
    <property type="match status" value="1"/>
</dbReference>
<dbReference type="SUPFAM" id="SSF54171">
    <property type="entry name" value="DNA-binding domain"/>
    <property type="match status" value="1"/>
</dbReference>
<keyword evidence="3" id="KW-0238">DNA-binding</keyword>
<dbReference type="PANTHER" id="PTHR31140">
    <property type="entry name" value="B3 DOMAIN-CONTAINING TRANSCRIPTION FACTOR ABI3"/>
    <property type="match status" value="1"/>
</dbReference>
<dbReference type="GO" id="GO:0005634">
    <property type="term" value="C:nucleus"/>
    <property type="evidence" value="ECO:0007669"/>
    <property type="project" value="UniProtKB-SubCell"/>
</dbReference>
<evidence type="ECO:0000259" key="6">
    <source>
        <dbReference type="PROSITE" id="PS50863"/>
    </source>
</evidence>
<comment type="caution">
    <text evidence="8">The sequence shown here is derived from an EMBL/GenBank/DDBJ whole genome shotgun (WGS) entry which is preliminary data.</text>
</comment>
<dbReference type="EMBL" id="JAMYWD010000011">
    <property type="protein sequence ID" value="KAJ4955513.1"/>
    <property type="molecule type" value="Genomic_DNA"/>
</dbReference>
<evidence type="ECO:0000313" key="9">
    <source>
        <dbReference type="Proteomes" id="UP001141806"/>
    </source>
</evidence>
<evidence type="ECO:0000256" key="3">
    <source>
        <dbReference type="ARBA" id="ARBA00023125"/>
    </source>
</evidence>
<keyword evidence="4" id="KW-0804">Transcription</keyword>
<evidence type="ECO:0000256" key="2">
    <source>
        <dbReference type="ARBA" id="ARBA00023015"/>
    </source>
</evidence>
<feature type="domain" description="AP2/ERF" evidence="7">
    <location>
        <begin position="37"/>
        <end position="92"/>
    </location>
</feature>
<keyword evidence="9" id="KW-1185">Reference proteome</keyword>
<dbReference type="CDD" id="cd00018">
    <property type="entry name" value="AP2"/>
    <property type="match status" value="1"/>
</dbReference>
<organism evidence="8 9">
    <name type="scientific">Protea cynaroides</name>
    <dbReference type="NCBI Taxonomy" id="273540"/>
    <lineage>
        <taxon>Eukaryota</taxon>
        <taxon>Viridiplantae</taxon>
        <taxon>Streptophyta</taxon>
        <taxon>Embryophyta</taxon>
        <taxon>Tracheophyta</taxon>
        <taxon>Spermatophyta</taxon>
        <taxon>Magnoliopsida</taxon>
        <taxon>Proteales</taxon>
        <taxon>Proteaceae</taxon>
        <taxon>Protea</taxon>
    </lineage>
</organism>
<dbReference type="PROSITE" id="PS50863">
    <property type="entry name" value="B3"/>
    <property type="match status" value="1"/>
</dbReference>
<comment type="subcellular location">
    <subcellularLocation>
        <location evidence="1">Nucleus</location>
    </subcellularLocation>
</comment>
<dbReference type="AlphaFoldDB" id="A0A9Q0GX87"/>
<dbReference type="Gene3D" id="3.30.730.10">
    <property type="entry name" value="AP2/ERF domain"/>
    <property type="match status" value="1"/>
</dbReference>
<dbReference type="Pfam" id="PF02362">
    <property type="entry name" value="B3"/>
    <property type="match status" value="1"/>
</dbReference>
<dbReference type="GO" id="GO:0003677">
    <property type="term" value="F:DNA binding"/>
    <property type="evidence" value="ECO:0007669"/>
    <property type="project" value="UniProtKB-KW"/>
</dbReference>
<sequence length="346" mass="39439">MEKEFMVSTISNMRININNPCHRPMKRGRDEITCNPRFKGVVLQPNGHWGAQIYANHHRIWLGTFKSEKEAAMAYDSAATKLRKGDSHRNLPLTEITIQEPSFQVLYSTEAILHMIRDGCYQLKFMDFLMNQSLNYGFRGTNQSQSTEEGVFYHELFHKELTPSDVGKLNRLVIPKKNAVTYFSLVPEVSTGGVQHGGKVEAMQIAFFDKHFTLWNFRYCYWKSSQSFVLTKGWSRFVSEKDLKAKDTIVFYRVEYRGKSEDRVRSIYMIDVKANTEEITEGSYMEIEAETASPHCGGKAAYILPSSDPVIAGTSCAGTPVFMEEEGKRGEETKKGIRIFGVNISV</sequence>
<evidence type="ECO:0000256" key="5">
    <source>
        <dbReference type="ARBA" id="ARBA00023242"/>
    </source>
</evidence>
<evidence type="ECO:0000256" key="4">
    <source>
        <dbReference type="ARBA" id="ARBA00023163"/>
    </source>
</evidence>
<accession>A0A9Q0GX87</accession>
<dbReference type="InterPro" id="IPR044800">
    <property type="entry name" value="LEC2-like"/>
</dbReference>
<dbReference type="SMART" id="SM00380">
    <property type="entry name" value="AP2"/>
    <property type="match status" value="1"/>
</dbReference>
<dbReference type="PANTHER" id="PTHR31140:SF58">
    <property type="entry name" value="DNA-BINDING PROTEIN RAV1"/>
    <property type="match status" value="1"/>
</dbReference>
<dbReference type="Proteomes" id="UP001141806">
    <property type="component" value="Unassembled WGS sequence"/>
</dbReference>
<dbReference type="SMART" id="SM01019">
    <property type="entry name" value="B3"/>
    <property type="match status" value="1"/>
</dbReference>
<dbReference type="CDD" id="cd10017">
    <property type="entry name" value="B3_DNA"/>
    <property type="match status" value="1"/>
</dbReference>
<keyword evidence="5" id="KW-0539">Nucleus</keyword>
<evidence type="ECO:0000256" key="1">
    <source>
        <dbReference type="ARBA" id="ARBA00004123"/>
    </source>
</evidence>
<dbReference type="OrthoDB" id="2020802at2759"/>
<dbReference type="Gene3D" id="2.40.330.10">
    <property type="entry name" value="DNA-binding pseudobarrel domain"/>
    <property type="match status" value="1"/>
</dbReference>
<dbReference type="InterPro" id="IPR036955">
    <property type="entry name" value="AP2/ERF_dom_sf"/>
</dbReference>
<dbReference type="SUPFAM" id="SSF101936">
    <property type="entry name" value="DNA-binding pseudobarrel domain"/>
    <property type="match status" value="1"/>
</dbReference>
<reference evidence="8" key="1">
    <citation type="journal article" date="2023" name="Plant J.">
        <title>The genome of the king protea, Protea cynaroides.</title>
        <authorList>
            <person name="Chang J."/>
            <person name="Duong T.A."/>
            <person name="Schoeman C."/>
            <person name="Ma X."/>
            <person name="Roodt D."/>
            <person name="Barker N."/>
            <person name="Li Z."/>
            <person name="Van de Peer Y."/>
            <person name="Mizrachi E."/>
        </authorList>
    </citation>
    <scope>NUCLEOTIDE SEQUENCE</scope>
    <source>
        <tissue evidence="8">Young leaves</tissue>
    </source>
</reference>
<keyword evidence="2" id="KW-0805">Transcription regulation</keyword>
<gene>
    <name evidence="8" type="ORF">NE237_012296</name>
</gene>
<dbReference type="InterPro" id="IPR003340">
    <property type="entry name" value="B3_DNA-bd"/>
</dbReference>
<protein>
    <submittedName>
        <fullName evidence="8">Uncharacterized protein</fullName>
    </submittedName>
</protein>
<dbReference type="InterPro" id="IPR015300">
    <property type="entry name" value="DNA-bd_pseudobarrel_sf"/>
</dbReference>
<feature type="domain" description="TF-B3" evidence="6">
    <location>
        <begin position="157"/>
        <end position="273"/>
    </location>
</feature>
<name>A0A9Q0GX87_9MAGN</name>
<dbReference type="GO" id="GO:0003700">
    <property type="term" value="F:DNA-binding transcription factor activity"/>
    <property type="evidence" value="ECO:0007669"/>
    <property type="project" value="InterPro"/>
</dbReference>